<accession>A0A9Q0CI48</accession>
<feature type="transmembrane region" description="Helical" evidence="8">
    <location>
        <begin position="7"/>
        <end position="28"/>
    </location>
</feature>
<evidence type="ECO:0000256" key="4">
    <source>
        <dbReference type="ARBA" id="ARBA00022989"/>
    </source>
</evidence>
<dbReference type="InterPro" id="IPR052222">
    <property type="entry name" value="DESIGUAL"/>
</dbReference>
<gene>
    <name evidence="9" type="ORF">LUZ63_010961</name>
</gene>
<evidence type="ECO:0000256" key="1">
    <source>
        <dbReference type="ARBA" id="ARBA00004127"/>
    </source>
</evidence>
<keyword evidence="5 8" id="KW-0472">Membrane</keyword>
<evidence type="ECO:0000256" key="2">
    <source>
        <dbReference type="ARBA" id="ARBA00022692"/>
    </source>
</evidence>
<name>A0A9Q0CI48_9POAL</name>
<dbReference type="GO" id="GO:0012505">
    <property type="term" value="C:endomembrane system"/>
    <property type="evidence" value="ECO:0007669"/>
    <property type="project" value="UniProtKB-SubCell"/>
</dbReference>
<evidence type="ECO:0000313" key="10">
    <source>
        <dbReference type="Proteomes" id="UP001151287"/>
    </source>
</evidence>
<feature type="transmembrane region" description="Helical" evidence="8">
    <location>
        <begin position="144"/>
        <end position="166"/>
    </location>
</feature>
<keyword evidence="2 8" id="KW-0812">Transmembrane</keyword>
<evidence type="ECO:0000256" key="7">
    <source>
        <dbReference type="SAM" id="MobiDB-lite"/>
    </source>
</evidence>
<sequence length="227" mass="23633">MALEKNVIIVSIAVGVLGLLSVVLGFAAEATRTRVSDLYITYSDGCVHNTSPAFGLAIGAAIIILIAQIIISVFIGCGCCNQRGQQLAGPAQGGNKRTISIIMFIISWITFVISFVIFLIGAGIEARGTNGNIDYDCMTIIAGRFAIAAVLALFTFNLSVGAYILLSSSNSTQGGGIAMGLPPQPPPTAVPQQFPPGVSEPQKPGQDYYPPPGTVPAGYGYNTQSYA</sequence>
<evidence type="ECO:0000256" key="6">
    <source>
        <dbReference type="ARBA" id="ARBA00029467"/>
    </source>
</evidence>
<dbReference type="EMBL" id="JAMQYH010000003">
    <property type="protein sequence ID" value="KAJ1694263.1"/>
    <property type="molecule type" value="Genomic_DNA"/>
</dbReference>
<comment type="caution">
    <text evidence="9">The sequence shown here is derived from an EMBL/GenBank/DDBJ whole genome shotgun (WGS) entry which is preliminary data.</text>
</comment>
<dbReference type="PANTHER" id="PTHR31769">
    <property type="entry name" value="OS07G0462200 PROTEIN-RELATED"/>
    <property type="match status" value="1"/>
</dbReference>
<dbReference type="AlphaFoldDB" id="A0A9Q0CI48"/>
<organism evidence="9 10">
    <name type="scientific">Rhynchospora breviuscula</name>
    <dbReference type="NCBI Taxonomy" id="2022672"/>
    <lineage>
        <taxon>Eukaryota</taxon>
        <taxon>Viridiplantae</taxon>
        <taxon>Streptophyta</taxon>
        <taxon>Embryophyta</taxon>
        <taxon>Tracheophyta</taxon>
        <taxon>Spermatophyta</taxon>
        <taxon>Magnoliopsida</taxon>
        <taxon>Liliopsida</taxon>
        <taxon>Poales</taxon>
        <taxon>Cyperaceae</taxon>
        <taxon>Cyperoideae</taxon>
        <taxon>Rhynchosporeae</taxon>
        <taxon>Rhynchospora</taxon>
    </lineage>
</organism>
<comment type="subcellular location">
    <subcellularLocation>
        <location evidence="1">Endomembrane system</location>
        <topology evidence="1">Multi-pass membrane protein</topology>
    </subcellularLocation>
</comment>
<dbReference type="OrthoDB" id="689624at2759"/>
<evidence type="ECO:0000256" key="3">
    <source>
        <dbReference type="ARBA" id="ARBA00022729"/>
    </source>
</evidence>
<keyword evidence="10" id="KW-1185">Reference proteome</keyword>
<keyword evidence="4 8" id="KW-1133">Transmembrane helix</keyword>
<evidence type="ECO:0000256" key="8">
    <source>
        <dbReference type="SAM" id="Phobius"/>
    </source>
</evidence>
<feature type="region of interest" description="Disordered" evidence="7">
    <location>
        <begin position="184"/>
        <end position="227"/>
    </location>
</feature>
<evidence type="ECO:0000256" key="5">
    <source>
        <dbReference type="ARBA" id="ARBA00023136"/>
    </source>
</evidence>
<comment type="similarity">
    <text evidence="6">Belongs to the DESIGUAL family.</text>
</comment>
<evidence type="ECO:0000313" key="9">
    <source>
        <dbReference type="EMBL" id="KAJ1694263.1"/>
    </source>
</evidence>
<feature type="transmembrane region" description="Helical" evidence="8">
    <location>
        <begin position="101"/>
        <end position="124"/>
    </location>
</feature>
<dbReference type="Pfam" id="PF06749">
    <property type="entry name" value="DUF1218"/>
    <property type="match status" value="1"/>
</dbReference>
<reference evidence="9" key="1">
    <citation type="journal article" date="2022" name="Cell">
        <title>Repeat-based holocentromeres influence genome architecture and karyotype evolution.</title>
        <authorList>
            <person name="Hofstatter P.G."/>
            <person name="Thangavel G."/>
            <person name="Lux T."/>
            <person name="Neumann P."/>
            <person name="Vondrak T."/>
            <person name="Novak P."/>
            <person name="Zhang M."/>
            <person name="Costa L."/>
            <person name="Castellani M."/>
            <person name="Scott A."/>
            <person name="Toegelov H."/>
            <person name="Fuchs J."/>
            <person name="Mata-Sucre Y."/>
            <person name="Dias Y."/>
            <person name="Vanzela A.L.L."/>
            <person name="Huettel B."/>
            <person name="Almeida C.C.S."/>
            <person name="Simkova H."/>
            <person name="Souza G."/>
            <person name="Pedrosa-Harand A."/>
            <person name="Macas J."/>
            <person name="Mayer K.F.X."/>
            <person name="Houben A."/>
            <person name="Marques A."/>
        </authorList>
    </citation>
    <scope>NUCLEOTIDE SEQUENCE</scope>
    <source>
        <strain evidence="9">RhyBre1mFocal</strain>
    </source>
</reference>
<dbReference type="Proteomes" id="UP001151287">
    <property type="component" value="Unassembled WGS sequence"/>
</dbReference>
<feature type="transmembrane region" description="Helical" evidence="8">
    <location>
        <begin position="53"/>
        <end position="80"/>
    </location>
</feature>
<dbReference type="InterPro" id="IPR009606">
    <property type="entry name" value="DEAL/Modifying_wall_lignin1/2"/>
</dbReference>
<protein>
    <submittedName>
        <fullName evidence="9">Uncharacterized protein</fullName>
    </submittedName>
</protein>
<proteinExistence type="inferred from homology"/>
<keyword evidence="3" id="KW-0732">Signal</keyword>